<gene>
    <name evidence="1" type="ORF">CDAR_205651</name>
</gene>
<dbReference type="EMBL" id="BPLQ01015067">
    <property type="protein sequence ID" value="GIY85643.1"/>
    <property type="molecule type" value="Genomic_DNA"/>
</dbReference>
<comment type="caution">
    <text evidence="1">The sequence shown here is derived from an EMBL/GenBank/DDBJ whole genome shotgun (WGS) entry which is preliminary data.</text>
</comment>
<keyword evidence="2" id="KW-1185">Reference proteome</keyword>
<evidence type="ECO:0000313" key="1">
    <source>
        <dbReference type="EMBL" id="GIY85643.1"/>
    </source>
</evidence>
<evidence type="ECO:0000313" key="2">
    <source>
        <dbReference type="Proteomes" id="UP001054837"/>
    </source>
</evidence>
<sequence length="118" mass="13148">MTAFRFLPDTLQSLGSLISLPIRGAQLRRSSGFVKLSTIDRGLELETEICSRFNSEPFPFEICVLEFSNDSVLTSSGHFAISRIFDFPPIPRSSTSSQFRFCESLDNRPQPGIGKGNK</sequence>
<dbReference type="Proteomes" id="UP001054837">
    <property type="component" value="Unassembled WGS sequence"/>
</dbReference>
<protein>
    <submittedName>
        <fullName evidence="1">Uncharacterized protein</fullName>
    </submittedName>
</protein>
<proteinExistence type="predicted"/>
<reference evidence="1 2" key="1">
    <citation type="submission" date="2021-06" db="EMBL/GenBank/DDBJ databases">
        <title>Caerostris darwini draft genome.</title>
        <authorList>
            <person name="Kono N."/>
            <person name="Arakawa K."/>
        </authorList>
    </citation>
    <scope>NUCLEOTIDE SEQUENCE [LARGE SCALE GENOMIC DNA]</scope>
</reference>
<organism evidence="1 2">
    <name type="scientific">Caerostris darwini</name>
    <dbReference type="NCBI Taxonomy" id="1538125"/>
    <lineage>
        <taxon>Eukaryota</taxon>
        <taxon>Metazoa</taxon>
        <taxon>Ecdysozoa</taxon>
        <taxon>Arthropoda</taxon>
        <taxon>Chelicerata</taxon>
        <taxon>Arachnida</taxon>
        <taxon>Araneae</taxon>
        <taxon>Araneomorphae</taxon>
        <taxon>Entelegynae</taxon>
        <taxon>Araneoidea</taxon>
        <taxon>Araneidae</taxon>
        <taxon>Caerostris</taxon>
    </lineage>
</organism>
<accession>A0AAV4WTP4</accession>
<name>A0AAV4WTP4_9ARAC</name>
<dbReference type="AlphaFoldDB" id="A0AAV4WTP4"/>